<gene>
    <name evidence="1" type="ORF">VTL71DRAFT_2368</name>
</gene>
<accession>A0ABR4C9E8</accession>
<organism evidence="1 2">
    <name type="scientific">Oculimacula yallundae</name>
    <dbReference type="NCBI Taxonomy" id="86028"/>
    <lineage>
        <taxon>Eukaryota</taxon>
        <taxon>Fungi</taxon>
        <taxon>Dikarya</taxon>
        <taxon>Ascomycota</taxon>
        <taxon>Pezizomycotina</taxon>
        <taxon>Leotiomycetes</taxon>
        <taxon>Helotiales</taxon>
        <taxon>Ploettnerulaceae</taxon>
        <taxon>Oculimacula</taxon>
    </lineage>
</organism>
<keyword evidence="2" id="KW-1185">Reference proteome</keyword>
<evidence type="ECO:0000313" key="2">
    <source>
        <dbReference type="Proteomes" id="UP001595075"/>
    </source>
</evidence>
<dbReference type="EMBL" id="JAZHXI010000011">
    <property type="protein sequence ID" value="KAL2066297.1"/>
    <property type="molecule type" value="Genomic_DNA"/>
</dbReference>
<comment type="caution">
    <text evidence="1">The sequence shown here is derived from an EMBL/GenBank/DDBJ whole genome shotgun (WGS) entry which is preliminary data.</text>
</comment>
<sequence>MATILPSRDKL</sequence>
<evidence type="ECO:0000313" key="1">
    <source>
        <dbReference type="EMBL" id="KAL2066297.1"/>
    </source>
</evidence>
<proteinExistence type="predicted"/>
<name>A0ABR4C9E8_9HELO</name>
<dbReference type="Proteomes" id="UP001595075">
    <property type="component" value="Unassembled WGS sequence"/>
</dbReference>
<protein>
    <submittedName>
        <fullName evidence="1">Uncharacterized protein</fullName>
    </submittedName>
</protein>
<reference evidence="1 2" key="1">
    <citation type="journal article" date="2024" name="Commun. Biol.">
        <title>Comparative genomic analysis of thermophilic fungi reveals convergent evolutionary adaptations and gene losses.</title>
        <authorList>
            <person name="Steindorff A.S."/>
            <person name="Aguilar-Pontes M.V."/>
            <person name="Robinson A.J."/>
            <person name="Andreopoulos B."/>
            <person name="LaButti K."/>
            <person name="Kuo A."/>
            <person name="Mondo S."/>
            <person name="Riley R."/>
            <person name="Otillar R."/>
            <person name="Haridas S."/>
            <person name="Lipzen A."/>
            <person name="Grimwood J."/>
            <person name="Schmutz J."/>
            <person name="Clum A."/>
            <person name="Reid I.D."/>
            <person name="Moisan M.C."/>
            <person name="Butler G."/>
            <person name="Nguyen T.T.M."/>
            <person name="Dewar K."/>
            <person name="Conant G."/>
            <person name="Drula E."/>
            <person name="Henrissat B."/>
            <person name="Hansel C."/>
            <person name="Singer S."/>
            <person name="Hutchinson M.I."/>
            <person name="de Vries R.P."/>
            <person name="Natvig D.O."/>
            <person name="Powell A.J."/>
            <person name="Tsang A."/>
            <person name="Grigoriev I.V."/>
        </authorList>
    </citation>
    <scope>NUCLEOTIDE SEQUENCE [LARGE SCALE GENOMIC DNA]</scope>
    <source>
        <strain evidence="1 2">CBS 494.80</strain>
    </source>
</reference>